<organism evidence="1 2">
    <name type="scientific">Streptomyces ipomoeae 91-03</name>
    <dbReference type="NCBI Taxonomy" id="698759"/>
    <lineage>
        <taxon>Bacteria</taxon>
        <taxon>Bacillati</taxon>
        <taxon>Actinomycetota</taxon>
        <taxon>Actinomycetes</taxon>
        <taxon>Kitasatosporales</taxon>
        <taxon>Streptomycetaceae</taxon>
        <taxon>Streptomyces</taxon>
    </lineage>
</organism>
<protein>
    <submittedName>
        <fullName evidence="1">Uncharacterized protein</fullName>
    </submittedName>
</protein>
<name>L1KN89_9ACTN</name>
<dbReference type="EMBL" id="AEJC01000551">
    <property type="protein sequence ID" value="EKX61950.1"/>
    <property type="molecule type" value="Genomic_DNA"/>
</dbReference>
<dbReference type="PATRIC" id="fig|698759.3.peg.7371"/>
<evidence type="ECO:0000313" key="1">
    <source>
        <dbReference type="EMBL" id="EKX61950.1"/>
    </source>
</evidence>
<keyword evidence="2" id="KW-1185">Reference proteome</keyword>
<gene>
    <name evidence="1" type="ORF">STRIP9103_02016</name>
</gene>
<accession>L1KN89</accession>
<evidence type="ECO:0000313" key="2">
    <source>
        <dbReference type="Proteomes" id="UP000010411"/>
    </source>
</evidence>
<comment type="caution">
    <text evidence="1">The sequence shown here is derived from an EMBL/GenBank/DDBJ whole genome shotgun (WGS) entry which is preliminary data.</text>
</comment>
<reference evidence="1 2" key="1">
    <citation type="submission" date="2012-11" db="EMBL/GenBank/DDBJ databases">
        <authorList>
            <person name="Huguet-Tapia J.C."/>
            <person name="Durkin A.S."/>
            <person name="Pettis G.S."/>
            <person name="Badger J.H."/>
        </authorList>
    </citation>
    <scope>NUCLEOTIDE SEQUENCE [LARGE SCALE GENOMIC DNA]</scope>
    <source>
        <strain evidence="1 2">91-03</strain>
    </source>
</reference>
<dbReference type="AlphaFoldDB" id="L1KN89"/>
<sequence>MALWCGYGWCAVDRAVPRAPYGAQENLATYPSFTPAIGVLGGQPTPRRLFGGVVAVRLDRGPLIGRGHG</sequence>
<proteinExistence type="predicted"/>
<dbReference type="Proteomes" id="UP000010411">
    <property type="component" value="Unassembled WGS sequence"/>
</dbReference>